<feature type="region of interest" description="Disordered" evidence="1">
    <location>
        <begin position="1"/>
        <end position="44"/>
    </location>
</feature>
<accession>A0ABQ3XU40</accession>
<evidence type="ECO:0000313" key="2">
    <source>
        <dbReference type="EMBL" id="GID61996.1"/>
    </source>
</evidence>
<sequence length="44" mass="5096">MMQDRPDDHQDQGEKDRSEFRSVPEQSPADGSDNDESQRLIGYE</sequence>
<comment type="caution">
    <text evidence="2">The sequence shown here is derived from an EMBL/GenBank/DDBJ whole genome shotgun (WGS) entry which is preliminary data.</text>
</comment>
<name>A0ABQ3XU40_9ACTN</name>
<dbReference type="Proteomes" id="UP000612282">
    <property type="component" value="Unassembled WGS sequence"/>
</dbReference>
<organism evidence="2 3">
    <name type="scientific">Actinoplanes couchii</name>
    <dbReference type="NCBI Taxonomy" id="403638"/>
    <lineage>
        <taxon>Bacteria</taxon>
        <taxon>Bacillati</taxon>
        <taxon>Actinomycetota</taxon>
        <taxon>Actinomycetes</taxon>
        <taxon>Micromonosporales</taxon>
        <taxon>Micromonosporaceae</taxon>
        <taxon>Actinoplanes</taxon>
    </lineage>
</organism>
<gene>
    <name evidence="2" type="ORF">Aco03nite_104000</name>
</gene>
<proteinExistence type="predicted"/>
<protein>
    <submittedName>
        <fullName evidence="2">Uncharacterized protein</fullName>
    </submittedName>
</protein>
<evidence type="ECO:0000313" key="3">
    <source>
        <dbReference type="Proteomes" id="UP000612282"/>
    </source>
</evidence>
<evidence type="ECO:0000256" key="1">
    <source>
        <dbReference type="SAM" id="MobiDB-lite"/>
    </source>
</evidence>
<reference evidence="2 3" key="1">
    <citation type="submission" date="2021-01" db="EMBL/GenBank/DDBJ databases">
        <title>Whole genome shotgun sequence of Actinoplanes couchii NBRC 106145.</title>
        <authorList>
            <person name="Komaki H."/>
            <person name="Tamura T."/>
        </authorList>
    </citation>
    <scope>NUCLEOTIDE SEQUENCE [LARGE SCALE GENOMIC DNA]</scope>
    <source>
        <strain evidence="2 3">NBRC 106145</strain>
    </source>
</reference>
<dbReference type="EMBL" id="BOMG01000152">
    <property type="protein sequence ID" value="GID61996.1"/>
    <property type="molecule type" value="Genomic_DNA"/>
</dbReference>
<feature type="compositionally biased region" description="Basic and acidic residues" evidence="1">
    <location>
        <begin position="1"/>
        <end position="22"/>
    </location>
</feature>
<keyword evidence="3" id="KW-1185">Reference proteome</keyword>